<dbReference type="Proteomes" id="UP000582213">
    <property type="component" value="Unassembled WGS sequence"/>
</dbReference>
<proteinExistence type="predicted"/>
<evidence type="ECO:0000313" key="1">
    <source>
        <dbReference type="EMBL" id="MBB5254404.1"/>
    </source>
</evidence>
<dbReference type="Proteomes" id="UP000427373">
    <property type="component" value="Chromosome"/>
</dbReference>
<evidence type="ECO:0000313" key="3">
    <source>
        <dbReference type="Proteomes" id="UP000427373"/>
    </source>
</evidence>
<evidence type="ECO:0000313" key="2">
    <source>
        <dbReference type="EMBL" id="QGR16332.1"/>
    </source>
</evidence>
<dbReference type="AlphaFoldDB" id="A0A650CEY2"/>
<gene>
    <name evidence="2" type="ORF">D1869_03285</name>
    <name evidence="1" type="ORF">HNQ62_002178</name>
</gene>
<sequence>MINLDSYVEANIKDMIKIVGCNECYLYKFNLILDYSKFLNFIISDKKTLAIIFPSGRSDREALISMSKNIARSKNISLYAFLSDLLREDSFIICYRR</sequence>
<dbReference type="GeneID" id="42800237"/>
<dbReference type="KEGG" id="soh:D1869_03285"/>
<keyword evidence="3" id="KW-1185">Reference proteome</keyword>
<reference evidence="1 4" key="2">
    <citation type="submission" date="2020-08" db="EMBL/GenBank/DDBJ databases">
        <title>Genomic Encyclopedia of Type Strains, Phase IV (KMG-IV): sequencing the most valuable type-strain genomes for metagenomic binning, comparative biology and taxonomic classification.</title>
        <authorList>
            <person name="Goeker M."/>
        </authorList>
    </citation>
    <scope>NUCLEOTIDE SEQUENCE [LARGE SCALE GENOMIC DNA]</scope>
    <source>
        <strain evidence="1 4">DSM 12421</strain>
    </source>
</reference>
<organism evidence="2 3">
    <name type="scientific">Sulfurisphaera ohwakuensis</name>
    <dbReference type="NCBI Taxonomy" id="69656"/>
    <lineage>
        <taxon>Archaea</taxon>
        <taxon>Thermoproteota</taxon>
        <taxon>Thermoprotei</taxon>
        <taxon>Sulfolobales</taxon>
        <taxon>Sulfolobaceae</taxon>
        <taxon>Sulfurisphaera</taxon>
    </lineage>
</organism>
<reference evidence="2 3" key="1">
    <citation type="submission" date="2019-10" db="EMBL/GenBank/DDBJ databases">
        <title>Genome Sequences from Six Type Strain Members of the Archaeal Family Sulfolobaceae: Acidianus ambivalens, Acidianus infernus, Metallosphaera prunae, Stygiolobus azoricus, Sulfolobus metallicus, and Sulfurisphaera ohwakuensis.</title>
        <authorList>
            <person name="Counts J.A."/>
            <person name="Kelly R.M."/>
        </authorList>
    </citation>
    <scope>NUCLEOTIDE SEQUENCE [LARGE SCALE GENOMIC DNA]</scope>
    <source>
        <strain evidence="2 3">TA-1</strain>
    </source>
</reference>
<protein>
    <recommendedName>
        <fullName evidence="5">DUF4898 domain-containing protein</fullName>
    </recommendedName>
</protein>
<dbReference type="EMBL" id="JACHFY010000015">
    <property type="protein sequence ID" value="MBB5254404.1"/>
    <property type="molecule type" value="Genomic_DNA"/>
</dbReference>
<evidence type="ECO:0008006" key="5">
    <source>
        <dbReference type="Google" id="ProtNLM"/>
    </source>
</evidence>
<dbReference type="InterPro" id="IPR032603">
    <property type="entry name" value="DUF4898"/>
</dbReference>
<dbReference type="EMBL" id="CP045484">
    <property type="protein sequence ID" value="QGR16332.1"/>
    <property type="molecule type" value="Genomic_DNA"/>
</dbReference>
<dbReference type="OrthoDB" id="39172at2157"/>
<dbReference type="RefSeq" id="WP_156013890.1">
    <property type="nucleotide sequence ID" value="NZ_CP045484.1"/>
</dbReference>
<name>A0A650CEY2_SULOH</name>
<evidence type="ECO:0000313" key="4">
    <source>
        <dbReference type="Proteomes" id="UP000582213"/>
    </source>
</evidence>
<dbReference type="Pfam" id="PF16239">
    <property type="entry name" value="DUF4898"/>
    <property type="match status" value="1"/>
</dbReference>
<accession>A0A650CEY2</accession>